<evidence type="ECO:0000256" key="1">
    <source>
        <dbReference type="SAM" id="SignalP"/>
    </source>
</evidence>
<evidence type="ECO:0000313" key="3">
    <source>
        <dbReference type="Proteomes" id="UP000243207"/>
    </source>
</evidence>
<dbReference type="STRING" id="487184.SAMN05216421_1400"/>
<dbReference type="EMBL" id="LT629736">
    <property type="protein sequence ID" value="SDS37025.1"/>
    <property type="molecule type" value="Genomic_DNA"/>
</dbReference>
<keyword evidence="3" id="KW-1185">Reference proteome</keyword>
<sequence>MKSVPFALLFCMLSLGLAHADTLTIPLGQQQAARQPDSLPQRGMSAQTLLKRHGQPSRRHEAVGQPPIRRWDYASFSVYLEHDHVVHSVRQHQPRTSTNP</sequence>
<accession>A0A1H1RMV1</accession>
<gene>
    <name evidence="2" type="ORF">SAMN05216421_1400</name>
</gene>
<dbReference type="OrthoDB" id="7063662at2"/>
<proteinExistence type="predicted"/>
<dbReference type="RefSeq" id="WP_093392529.1">
    <property type="nucleotide sequence ID" value="NZ_LT629736.1"/>
</dbReference>
<feature type="signal peptide" evidence="1">
    <location>
        <begin position="1"/>
        <end position="20"/>
    </location>
</feature>
<name>A0A1H1RMV1_9GAMM</name>
<keyword evidence="1" id="KW-0732">Signal</keyword>
<evidence type="ECO:0000313" key="2">
    <source>
        <dbReference type="EMBL" id="SDS37025.1"/>
    </source>
</evidence>
<evidence type="ECO:0008006" key="4">
    <source>
        <dbReference type="Google" id="ProtNLM"/>
    </source>
</evidence>
<dbReference type="Proteomes" id="UP000243207">
    <property type="component" value="Chromosome I"/>
</dbReference>
<feature type="chain" id="PRO_5009259074" description="Phosphodiesterase" evidence="1">
    <location>
        <begin position="21"/>
        <end position="100"/>
    </location>
</feature>
<dbReference type="AlphaFoldDB" id="A0A1H1RMV1"/>
<organism evidence="2 3">
    <name type="scientific">Halopseudomonas xinjiangensis</name>
    <dbReference type="NCBI Taxonomy" id="487184"/>
    <lineage>
        <taxon>Bacteria</taxon>
        <taxon>Pseudomonadati</taxon>
        <taxon>Pseudomonadota</taxon>
        <taxon>Gammaproteobacteria</taxon>
        <taxon>Pseudomonadales</taxon>
        <taxon>Pseudomonadaceae</taxon>
        <taxon>Halopseudomonas</taxon>
    </lineage>
</organism>
<protein>
    <recommendedName>
        <fullName evidence="4">Phosphodiesterase</fullName>
    </recommendedName>
</protein>
<reference evidence="3" key="1">
    <citation type="submission" date="2016-10" db="EMBL/GenBank/DDBJ databases">
        <authorList>
            <person name="Varghese N."/>
            <person name="Submissions S."/>
        </authorList>
    </citation>
    <scope>NUCLEOTIDE SEQUENCE [LARGE SCALE GENOMIC DNA]</scope>
    <source>
        <strain evidence="3">NRRL B-51270</strain>
    </source>
</reference>